<accession>A0A1U6GU16</accession>
<sequence>MGGCVAIIEFAWNELKPGVLADAFTQGAVAAMIAPDDTFRDLWDRLMADQREKLPWEVTLAEIAHNHHGSGEITDSLGDVIYFRPSLHGHIARKFEITQGSGQFAMRPGGFVQDGILVTPSVELLADCWALVARIMAAMTPDDMAPPFWRVSVQRLKYQCSVAALDGLTALVGNSLGRWGQLGFAIDAARARAMGPFSAKGLCDVFGLMSLLPLASWPAKWANARFADRSRVNRLEAGEHLIEKPHYDTRYFSAISGSRDTICTQVFVDGGWVNLPIARDSLAIIPGKLARRELGLPATMHRVIHREPTDPPFWQNARDFNTTLLFGAK</sequence>
<evidence type="ECO:0008006" key="3">
    <source>
        <dbReference type="Google" id="ProtNLM"/>
    </source>
</evidence>
<evidence type="ECO:0000313" key="1">
    <source>
        <dbReference type="EMBL" id="SLJ86910.1"/>
    </source>
</evidence>
<dbReference type="Proteomes" id="UP000190989">
    <property type="component" value="Unassembled WGS sequence"/>
</dbReference>
<protein>
    <recommendedName>
        <fullName evidence="3">Isopenicillin N synthase</fullName>
    </recommendedName>
</protein>
<reference evidence="2" key="1">
    <citation type="submission" date="2017-02" db="EMBL/GenBank/DDBJ databases">
        <authorList>
            <person name="Varghese N."/>
            <person name="Submissions S."/>
        </authorList>
    </citation>
    <scope>NUCLEOTIDE SEQUENCE [LARGE SCALE GENOMIC DNA]</scope>
    <source>
        <strain evidence="2">SM117</strain>
    </source>
</reference>
<proteinExistence type="predicted"/>
<gene>
    <name evidence="1" type="ORF">SAMN06295987_101414</name>
</gene>
<dbReference type="AlphaFoldDB" id="A0A1U6GU16"/>
<evidence type="ECO:0000313" key="2">
    <source>
        <dbReference type="Proteomes" id="UP000190989"/>
    </source>
</evidence>
<name>A0A1U6GU16_9SPHN</name>
<organism evidence="1 2">
    <name type="scientific">Novosphingobium mathurense</name>
    <dbReference type="NCBI Taxonomy" id="428990"/>
    <lineage>
        <taxon>Bacteria</taxon>
        <taxon>Pseudomonadati</taxon>
        <taxon>Pseudomonadota</taxon>
        <taxon>Alphaproteobacteria</taxon>
        <taxon>Sphingomonadales</taxon>
        <taxon>Sphingomonadaceae</taxon>
        <taxon>Novosphingobium</taxon>
    </lineage>
</organism>
<dbReference type="EMBL" id="FVZE01000001">
    <property type="protein sequence ID" value="SLJ86910.1"/>
    <property type="molecule type" value="Genomic_DNA"/>
</dbReference>
<keyword evidence="2" id="KW-1185">Reference proteome</keyword>